<keyword evidence="4" id="KW-0067">ATP-binding</keyword>
<dbReference type="AlphaFoldDB" id="A0A918G1N8"/>
<evidence type="ECO:0000256" key="4">
    <source>
        <dbReference type="ARBA" id="ARBA00022840"/>
    </source>
</evidence>
<dbReference type="InterPro" id="IPR011527">
    <property type="entry name" value="ABC1_TM_dom"/>
</dbReference>
<comment type="caution">
    <text evidence="10">The sequence shown here is derived from an EMBL/GenBank/DDBJ whole genome shotgun (WGS) entry which is preliminary data.</text>
</comment>
<accession>A0A918G1N8</accession>
<dbReference type="Pfam" id="PF00664">
    <property type="entry name" value="ABC_membrane"/>
    <property type="match status" value="1"/>
</dbReference>
<feature type="transmembrane region" description="Helical" evidence="7">
    <location>
        <begin position="106"/>
        <end position="129"/>
    </location>
</feature>
<dbReference type="EMBL" id="BMRB01000001">
    <property type="protein sequence ID" value="GGS13465.1"/>
    <property type="molecule type" value="Genomic_DNA"/>
</dbReference>
<evidence type="ECO:0000256" key="1">
    <source>
        <dbReference type="ARBA" id="ARBA00004651"/>
    </source>
</evidence>
<dbReference type="GO" id="GO:0016887">
    <property type="term" value="F:ATP hydrolysis activity"/>
    <property type="evidence" value="ECO:0007669"/>
    <property type="project" value="InterPro"/>
</dbReference>
<evidence type="ECO:0000259" key="9">
    <source>
        <dbReference type="PROSITE" id="PS50929"/>
    </source>
</evidence>
<sequence>MRTLPGGRGYLAVLGAFGAATAVAVLVQAELLASFLVEPTVSAAVVAGLAIAARAGIGWAREVVAARTAARVTHSLRTRVLDGVPGDAGSTVTLLTRGLDALRPYLTGYLPAVAVAAVVPLAVLVRLAFVDLTSALVVALTLPLVPVFAALVGRHTAARTQWAALARLGGHFLDVLRGLPTLRLFQRVRAQSETVRAMARAHTDLTMRTLRVAFLSALVLELVATLSVALVAVPVGLRLLSGGVAAHTAVLILVLTPEAYLPLRAAGARFHASTDGLAALNAALAVPRPPTRGTARPPDPRVADIAFEGVTVSYPDRGAVLRSVDLRIEPGERIAVAGPSGAGKSTLLAVLLGLVTPSAGRVAVGGVDLRELDPAAWRAHLAWVPQRPWLFAGSVRANVALGGPDVDTALAAADLAGLDGPVGELSTGQAQRVALARALARPAGLVLLDEPTAHLDGTGERVLLTAWRALDQTSLVVAHRPVFLREASRVLIVRDGVVV</sequence>
<evidence type="ECO:0000256" key="6">
    <source>
        <dbReference type="ARBA" id="ARBA00023136"/>
    </source>
</evidence>
<evidence type="ECO:0000256" key="2">
    <source>
        <dbReference type="ARBA" id="ARBA00022692"/>
    </source>
</evidence>
<feature type="domain" description="ABC transporter" evidence="8">
    <location>
        <begin position="305"/>
        <end position="499"/>
    </location>
</feature>
<keyword evidence="6 7" id="KW-0472">Membrane</keyword>
<comment type="subcellular location">
    <subcellularLocation>
        <location evidence="1">Cell membrane</location>
        <topology evidence="1">Multi-pass membrane protein</topology>
    </subcellularLocation>
</comment>
<dbReference type="InterPro" id="IPR014216">
    <property type="entry name" value="ABC_transptr_CydD"/>
</dbReference>
<dbReference type="Gene3D" id="3.40.50.300">
    <property type="entry name" value="P-loop containing nucleotide triphosphate hydrolases"/>
    <property type="match status" value="1"/>
</dbReference>
<dbReference type="InterPro" id="IPR003439">
    <property type="entry name" value="ABC_transporter-like_ATP-bd"/>
</dbReference>
<dbReference type="PANTHER" id="PTHR24221:SF590">
    <property type="entry name" value="COMPONENT LINKED WITH THE ASSEMBLY OF CYTOCHROME' TRANSPORT TRANSMEMBRANE ATP-BINDING PROTEIN ABC TRANSPORTER CYDD-RELATED"/>
    <property type="match status" value="1"/>
</dbReference>
<dbReference type="CDD" id="cd03228">
    <property type="entry name" value="ABCC_MRP_Like"/>
    <property type="match status" value="1"/>
</dbReference>
<evidence type="ECO:0000313" key="11">
    <source>
        <dbReference type="Proteomes" id="UP000660680"/>
    </source>
</evidence>
<feature type="transmembrane region" description="Helical" evidence="7">
    <location>
        <begin position="39"/>
        <end position="57"/>
    </location>
</feature>
<dbReference type="NCBIfam" id="TIGR02857">
    <property type="entry name" value="CydD"/>
    <property type="match status" value="1"/>
</dbReference>
<dbReference type="GO" id="GO:0140359">
    <property type="term" value="F:ABC-type transporter activity"/>
    <property type="evidence" value="ECO:0007669"/>
    <property type="project" value="InterPro"/>
</dbReference>
<reference evidence="10" key="1">
    <citation type="journal article" date="2014" name="Int. J. Syst. Evol. Microbiol.">
        <title>Complete genome sequence of Corynebacterium casei LMG S-19264T (=DSM 44701T), isolated from a smear-ripened cheese.</title>
        <authorList>
            <consortium name="US DOE Joint Genome Institute (JGI-PGF)"/>
            <person name="Walter F."/>
            <person name="Albersmeier A."/>
            <person name="Kalinowski J."/>
            <person name="Ruckert C."/>
        </authorList>
    </citation>
    <scope>NUCLEOTIDE SEQUENCE</scope>
    <source>
        <strain evidence="10">JCM 3276</strain>
    </source>
</reference>
<dbReference type="PANTHER" id="PTHR24221">
    <property type="entry name" value="ATP-BINDING CASSETTE SUB-FAMILY B"/>
    <property type="match status" value="1"/>
</dbReference>
<dbReference type="Pfam" id="PF00005">
    <property type="entry name" value="ABC_tran"/>
    <property type="match status" value="1"/>
</dbReference>
<dbReference type="InterPro" id="IPR003593">
    <property type="entry name" value="AAA+_ATPase"/>
</dbReference>
<dbReference type="CDD" id="cd18584">
    <property type="entry name" value="ABC_6TM_AarD_CydD"/>
    <property type="match status" value="1"/>
</dbReference>
<gene>
    <name evidence="10" type="ORF">GCM10010171_01540</name>
</gene>
<evidence type="ECO:0000313" key="10">
    <source>
        <dbReference type="EMBL" id="GGS13465.1"/>
    </source>
</evidence>
<dbReference type="SUPFAM" id="SSF52540">
    <property type="entry name" value="P-loop containing nucleoside triphosphate hydrolases"/>
    <property type="match status" value="1"/>
</dbReference>
<dbReference type="Gene3D" id="1.20.1560.10">
    <property type="entry name" value="ABC transporter type 1, transmembrane domain"/>
    <property type="match status" value="1"/>
</dbReference>
<keyword evidence="2 7" id="KW-0812">Transmembrane</keyword>
<protein>
    <submittedName>
        <fullName evidence="10">Thiol reductant ABC exporter subunit CydD</fullName>
    </submittedName>
</protein>
<feature type="domain" description="ABC transmembrane type-1" evidence="9">
    <location>
        <begin position="9"/>
        <end position="275"/>
    </location>
</feature>
<dbReference type="SMART" id="SM00382">
    <property type="entry name" value="AAA"/>
    <property type="match status" value="1"/>
</dbReference>
<keyword evidence="11" id="KW-1185">Reference proteome</keyword>
<name>A0A918G1N8_9PSEU</name>
<dbReference type="RefSeq" id="WP_189208343.1">
    <property type="nucleotide sequence ID" value="NZ_BMRB01000001.1"/>
</dbReference>
<dbReference type="GO" id="GO:0005886">
    <property type="term" value="C:plasma membrane"/>
    <property type="evidence" value="ECO:0007669"/>
    <property type="project" value="UniProtKB-SubCell"/>
</dbReference>
<dbReference type="InterPro" id="IPR036640">
    <property type="entry name" value="ABC1_TM_sf"/>
</dbReference>
<feature type="transmembrane region" description="Helical" evidence="7">
    <location>
        <begin position="212"/>
        <end position="233"/>
    </location>
</feature>
<dbReference type="InterPro" id="IPR039421">
    <property type="entry name" value="Type_1_exporter"/>
</dbReference>
<dbReference type="GO" id="GO:0042883">
    <property type="term" value="P:cysteine transport"/>
    <property type="evidence" value="ECO:0007669"/>
    <property type="project" value="InterPro"/>
</dbReference>
<dbReference type="Proteomes" id="UP000660680">
    <property type="component" value="Unassembled WGS sequence"/>
</dbReference>
<evidence type="ECO:0000256" key="5">
    <source>
        <dbReference type="ARBA" id="ARBA00022989"/>
    </source>
</evidence>
<dbReference type="GO" id="GO:0005524">
    <property type="term" value="F:ATP binding"/>
    <property type="evidence" value="ECO:0007669"/>
    <property type="project" value="UniProtKB-KW"/>
</dbReference>
<reference evidence="10" key="2">
    <citation type="submission" date="2020-09" db="EMBL/GenBank/DDBJ databases">
        <authorList>
            <person name="Sun Q."/>
            <person name="Ohkuma M."/>
        </authorList>
    </citation>
    <scope>NUCLEOTIDE SEQUENCE</scope>
    <source>
        <strain evidence="10">JCM 3276</strain>
    </source>
</reference>
<keyword evidence="5 7" id="KW-1133">Transmembrane helix</keyword>
<dbReference type="SUPFAM" id="SSF90123">
    <property type="entry name" value="ABC transporter transmembrane region"/>
    <property type="match status" value="1"/>
</dbReference>
<evidence type="ECO:0000256" key="3">
    <source>
        <dbReference type="ARBA" id="ARBA00022741"/>
    </source>
</evidence>
<dbReference type="PROSITE" id="PS50929">
    <property type="entry name" value="ABC_TM1F"/>
    <property type="match status" value="1"/>
</dbReference>
<dbReference type="PROSITE" id="PS50893">
    <property type="entry name" value="ABC_TRANSPORTER_2"/>
    <property type="match status" value="1"/>
</dbReference>
<dbReference type="InterPro" id="IPR027417">
    <property type="entry name" value="P-loop_NTPase"/>
</dbReference>
<evidence type="ECO:0000256" key="7">
    <source>
        <dbReference type="SAM" id="Phobius"/>
    </source>
</evidence>
<organism evidence="10 11">
    <name type="scientific">Actinokineospora fastidiosa</name>
    <dbReference type="NCBI Taxonomy" id="1816"/>
    <lineage>
        <taxon>Bacteria</taxon>
        <taxon>Bacillati</taxon>
        <taxon>Actinomycetota</taxon>
        <taxon>Actinomycetes</taxon>
        <taxon>Pseudonocardiales</taxon>
        <taxon>Pseudonocardiaceae</taxon>
        <taxon>Actinokineospora</taxon>
    </lineage>
</organism>
<feature type="transmembrane region" description="Helical" evidence="7">
    <location>
        <begin position="135"/>
        <end position="153"/>
    </location>
</feature>
<evidence type="ECO:0000259" key="8">
    <source>
        <dbReference type="PROSITE" id="PS50893"/>
    </source>
</evidence>
<keyword evidence="3" id="KW-0547">Nucleotide-binding</keyword>
<proteinExistence type="predicted"/>